<organism evidence="2 3">
    <name type="scientific">Mucilaginibacter myungsuensis</name>
    <dbReference type="NCBI Taxonomy" id="649104"/>
    <lineage>
        <taxon>Bacteria</taxon>
        <taxon>Pseudomonadati</taxon>
        <taxon>Bacteroidota</taxon>
        <taxon>Sphingobacteriia</taxon>
        <taxon>Sphingobacteriales</taxon>
        <taxon>Sphingobacteriaceae</taxon>
        <taxon>Mucilaginibacter</taxon>
    </lineage>
</organism>
<dbReference type="SUPFAM" id="SSF49464">
    <property type="entry name" value="Carboxypeptidase regulatory domain-like"/>
    <property type="match status" value="2"/>
</dbReference>
<evidence type="ECO:0000313" key="3">
    <source>
        <dbReference type="Proteomes" id="UP000622475"/>
    </source>
</evidence>
<reference evidence="2" key="1">
    <citation type="submission" date="2020-10" db="EMBL/GenBank/DDBJ databases">
        <title>Mucilaginibacter mali sp. nov., isolated from rhizosphere soil of apple orchard.</title>
        <authorList>
            <person name="Lee J.-S."/>
            <person name="Kim H.S."/>
            <person name="Kim J.-S."/>
        </authorList>
    </citation>
    <scope>NUCLEOTIDE SEQUENCE</scope>
    <source>
        <strain evidence="2">KCTC 22746</strain>
    </source>
</reference>
<evidence type="ECO:0000313" key="2">
    <source>
        <dbReference type="EMBL" id="MBE9660971.1"/>
    </source>
</evidence>
<dbReference type="InterPro" id="IPR008969">
    <property type="entry name" value="CarboxyPept-like_regulatory"/>
</dbReference>
<keyword evidence="1" id="KW-0732">Signal</keyword>
<dbReference type="Proteomes" id="UP000622475">
    <property type="component" value="Unassembled WGS sequence"/>
</dbReference>
<keyword evidence="2" id="KW-0645">Protease</keyword>
<gene>
    <name evidence="2" type="ORF">IRJ16_03670</name>
</gene>
<name>A0A929KSZ2_9SPHI</name>
<comment type="caution">
    <text evidence="2">The sequence shown here is derived from an EMBL/GenBank/DDBJ whole genome shotgun (WGS) entry which is preliminary data.</text>
</comment>
<evidence type="ECO:0000256" key="1">
    <source>
        <dbReference type="SAM" id="SignalP"/>
    </source>
</evidence>
<dbReference type="RefSeq" id="WP_194110156.1">
    <property type="nucleotide sequence ID" value="NZ_JADFFL010000001.1"/>
</dbReference>
<keyword evidence="2" id="KW-0121">Carboxypeptidase</keyword>
<keyword evidence="3" id="KW-1185">Reference proteome</keyword>
<sequence>MAFQPKHTIVGALMAILSLCAFTIAKPADDPIDKLVAALQKWATDKPQEKVYLHLDKPYYALGDTIWFKGYVTTGSKHQLSAMSGALYVDLINERDSIVRDLKLPITTGMVMGDVVLGDDLQDGNYRIRAYTQWMRNAGEAWYFDKTFTVGSVTSNGIITKADYLYEEVDGKQVLTATLNYSDEQGKPLTGKDILYRIVIDKKVVWIKSAKTDANGNVSVNIANEGKVDLAGAYIRTTLNNSSNKEVIKDFPIKASLSQNDVQLFPESGNMVNGVTSRVAFKAVGVDGLGLKVNGKVVDNENKEVTSFSTSSVGMGHFILRPEAGKAYTANVTFSDGSVRDIPLPKANDNGYVLSVFQPGTDSVSVRISTTQLQASQPRNVGLMVQSGGETIFATHIIVDQPMKSVWLDKKAFSSGIAQFTLFDASGTPLNERVAFIKGNDRLNLDIKPNKSSYKSKEQVVMNLTAKDGSGKNTAGNFSVSVIDESKIPSNEGDETSIFSSLLLTSDIKGYVEKPNRYFLNDDEQTNIALDDLMLTQGYRRFVWQDIVKPDAVNAISATSDNKTVSQYPAESVGIAISGKVETLTGNPAPDASVTLLSTRARITKFATTDAEGKFKFDGIFLTDSIKFAVQARTKKNGDNLKLILDSIPLQKVTKNPNPGDLSTNIPGALKAYIEAGKKQDAVNIKMGRMDRVHKLREVNIRGAKDKKDVYALQGPLRIPEGHADRTLMINEKEMAQRGSLGTFLAAGAIPNITMTPTGFPAAKVIGGTLPFRVILNGRLLTKEEAEGVFDNSYVECTDIIKIEAVITNMAVKSMLSTGDQPVLLIFTKAVQDRKQLNPSMVNTTPKGFNKAREFYSPKYDRPGNAKQLPDMRTTIYWNPYLKTYAAGQGSFNFYNADGPGTYRVTVEGINADGQLGRQVFRYQVDGDLADSAAIGPLRTIDDTQRVIAAALDKMRQKLPIEKVYMHTDKPYYNMGDTLWFKGYVTDAEGKPSRQSGLLYVELDNDSTEAVRRVSLKIKDGMASGQIPLTKAIFAEGGYTLRAYTNWMQNFGEDLVFNQRFYLGVPATNAWLVRSSAGIKRDGEKDRLDVDLKLNRADKGLSSLALKKVEVRIYEGKYYLHKEEMQTGVDGSIKFSKTLKDKLDGRNLRLQIKSLEPEDNEKTVQVPLRINRSQKTDLQFLPESGSMVAGLRSTVGFKAIGEDGKSSPVAGEVQDSKGNKVADFITLHGGMGSFEFTPKKGDTYTARIIQPEGIEQTYSLPKASERGIVLHIDNDETADQLKVSIAASSNLTSIVAASTDSAYYLIGTSGGRIYYSEKAALSGPAISIDKKLFPTGIAKFTLFKGKRPLNQRLVFVDNKEQLNISIIANKPKYAKRDSVGMELTITDKSGLPVQGSFSLAVTDDSQVKPDSVQNFGMAASLLLNSELKGDIEDPGYYLTRKDKQAWAALDNLLLTQGWAAYDWKEVFEHKDPAYKAEQDIEVTGRVVNLANKPVPNTEVIISSQRPSFVTSTQTDFNGRYSFNKLPRIDSGSFFLQANNKNGKARAFGGISVEKFKPMPVPETIRKAVLPWYVNSDTTQLNYVKRVGQQVDFSNMKGQGTLLRNVNIKTVKVIKNSHNRNGPGRQDLVFDEKDIKESAVMNLWQLLRQKLPGITVTTLKEVPTLKLGRHMVVILMDGGGLPIQLNIPYRVDDLIDEISQYQIANFKGMEVMWSDKHVTKYFRPKNDWIMRSFKGQDINKQLDEFKQGGDVERWFYIPGNEPSYLDRRANLYSNVTPEIAIIEITTGNGAGWFKNRAPSAVTYRPLPLMVPQQFYRPKYKANGKPAGMPDYRATLHWEPNIFTDANGKAKISFYTSDLPANYTINIQGITPDGAIGGAVRELNKDVKQASQ</sequence>
<keyword evidence="2" id="KW-0378">Hydrolase</keyword>
<feature type="chain" id="PRO_5036789290" evidence="1">
    <location>
        <begin position="28"/>
        <end position="1890"/>
    </location>
</feature>
<dbReference type="GO" id="GO:0004180">
    <property type="term" value="F:carboxypeptidase activity"/>
    <property type="evidence" value="ECO:0007669"/>
    <property type="project" value="UniProtKB-KW"/>
</dbReference>
<proteinExistence type="predicted"/>
<accession>A0A929KSZ2</accession>
<feature type="signal peptide" evidence="1">
    <location>
        <begin position="1"/>
        <end position="27"/>
    </location>
</feature>
<dbReference type="Pfam" id="PF13620">
    <property type="entry name" value="CarboxypepD_reg"/>
    <property type="match status" value="1"/>
</dbReference>
<protein>
    <submittedName>
        <fullName evidence="2">Carboxypeptidase regulatory-like domain-containing protein</fullName>
    </submittedName>
</protein>
<dbReference type="EMBL" id="JADFFL010000001">
    <property type="protein sequence ID" value="MBE9660971.1"/>
    <property type="molecule type" value="Genomic_DNA"/>
</dbReference>
<dbReference type="Gene3D" id="2.60.40.1930">
    <property type="match status" value="2"/>
</dbReference>